<comment type="subcellular location">
    <subcellularLocation>
        <location evidence="1">Cell membrane</location>
        <topology evidence="1">Multi-pass membrane protein</topology>
    </subcellularLocation>
</comment>
<sequence length="341" mass="35237">MSTTVAPAGPAQSVPPADQKQRKSSKRVALVILSRYGTLIGLGLMIIGFTIKAPTTFLTLPNFLNILNQSSLTAIIAAGLTMTLVVGEFDLSIGYVASFAGLLVVGFIARDGMPVLVGVPLVLLIGAVIGATNGILVTKVRINAVIATLGVGTVLVGLGFAYSAFPIAAGVPQEFIQIALSRLIFGVPNPIFIMLIVLAILWVVLNKTDLGQKMQAVGGNIEAARLSGIRVDRVKIFAFATAGVCAAITGTLLSSTLGSGTLAAADGYLLDAFAAVFLGSATLRDGEFHIVGTLVGVLIIAVGFNGLSIFGAPTWFQPIFKGAILILAVGLSTLARRYAKE</sequence>
<keyword evidence="5 9" id="KW-0812">Transmembrane</keyword>
<evidence type="ECO:0000313" key="10">
    <source>
        <dbReference type="EMBL" id="SDZ52478.1"/>
    </source>
</evidence>
<dbReference type="RefSeq" id="WP_092557878.1">
    <property type="nucleotide sequence ID" value="NZ_FNPZ01000007.1"/>
</dbReference>
<evidence type="ECO:0000256" key="8">
    <source>
        <dbReference type="SAM" id="MobiDB-lite"/>
    </source>
</evidence>
<feature type="transmembrane region" description="Helical" evidence="9">
    <location>
        <begin position="144"/>
        <end position="165"/>
    </location>
</feature>
<dbReference type="STRING" id="381665.SAMN05216554_4401"/>
<feature type="transmembrane region" description="Helical" evidence="9">
    <location>
        <begin position="93"/>
        <end position="109"/>
    </location>
</feature>
<keyword evidence="6 9" id="KW-1133">Transmembrane helix</keyword>
<evidence type="ECO:0000256" key="7">
    <source>
        <dbReference type="ARBA" id="ARBA00023136"/>
    </source>
</evidence>
<keyword evidence="4" id="KW-0997">Cell inner membrane</keyword>
<evidence type="ECO:0000256" key="4">
    <source>
        <dbReference type="ARBA" id="ARBA00022519"/>
    </source>
</evidence>
<dbReference type="CDD" id="cd06579">
    <property type="entry name" value="TM_PBP1_transp_AraH_like"/>
    <property type="match status" value="1"/>
</dbReference>
<feature type="transmembrane region" description="Helical" evidence="9">
    <location>
        <begin position="115"/>
        <end position="137"/>
    </location>
</feature>
<dbReference type="GO" id="GO:0022857">
    <property type="term" value="F:transmembrane transporter activity"/>
    <property type="evidence" value="ECO:0007669"/>
    <property type="project" value="InterPro"/>
</dbReference>
<feature type="transmembrane region" description="Helical" evidence="9">
    <location>
        <begin position="290"/>
        <end position="309"/>
    </location>
</feature>
<evidence type="ECO:0000256" key="2">
    <source>
        <dbReference type="ARBA" id="ARBA00022448"/>
    </source>
</evidence>
<feature type="transmembrane region" description="Helical" evidence="9">
    <location>
        <begin position="263"/>
        <end position="283"/>
    </location>
</feature>
<feature type="transmembrane region" description="Helical" evidence="9">
    <location>
        <begin position="28"/>
        <end position="51"/>
    </location>
</feature>
<evidence type="ECO:0000256" key="1">
    <source>
        <dbReference type="ARBA" id="ARBA00004651"/>
    </source>
</evidence>
<feature type="region of interest" description="Disordered" evidence="8">
    <location>
        <begin position="1"/>
        <end position="21"/>
    </location>
</feature>
<keyword evidence="7 9" id="KW-0472">Membrane</keyword>
<dbReference type="Pfam" id="PF02653">
    <property type="entry name" value="BPD_transp_2"/>
    <property type="match status" value="1"/>
</dbReference>
<evidence type="ECO:0000256" key="5">
    <source>
        <dbReference type="ARBA" id="ARBA00022692"/>
    </source>
</evidence>
<name>A0A1H3TRD8_9MICO</name>
<protein>
    <submittedName>
        <fullName evidence="10">Ribose transport system permease protein</fullName>
    </submittedName>
</protein>
<dbReference type="PANTHER" id="PTHR32196">
    <property type="entry name" value="ABC TRANSPORTER PERMEASE PROTEIN YPHD-RELATED-RELATED"/>
    <property type="match status" value="1"/>
</dbReference>
<reference evidence="10 11" key="1">
    <citation type="submission" date="2016-10" db="EMBL/GenBank/DDBJ databases">
        <authorList>
            <person name="de Groot N.N."/>
        </authorList>
    </citation>
    <scope>NUCLEOTIDE SEQUENCE [LARGE SCALE GENOMIC DNA]</scope>
    <source>
        <strain evidence="10 11">CGMCC 4.3491</strain>
    </source>
</reference>
<evidence type="ECO:0000256" key="9">
    <source>
        <dbReference type="SAM" id="Phobius"/>
    </source>
</evidence>
<keyword evidence="11" id="KW-1185">Reference proteome</keyword>
<feature type="transmembrane region" description="Helical" evidence="9">
    <location>
        <begin position="63"/>
        <end position="86"/>
    </location>
</feature>
<dbReference type="AlphaFoldDB" id="A0A1H3TRD8"/>
<feature type="transmembrane region" description="Helical" evidence="9">
    <location>
        <begin position="185"/>
        <end position="205"/>
    </location>
</feature>
<dbReference type="EMBL" id="FNPZ01000007">
    <property type="protein sequence ID" value="SDZ52478.1"/>
    <property type="molecule type" value="Genomic_DNA"/>
</dbReference>
<dbReference type="Proteomes" id="UP000198891">
    <property type="component" value="Unassembled WGS sequence"/>
</dbReference>
<evidence type="ECO:0000256" key="6">
    <source>
        <dbReference type="ARBA" id="ARBA00022989"/>
    </source>
</evidence>
<keyword evidence="3" id="KW-1003">Cell membrane</keyword>
<gene>
    <name evidence="10" type="ORF">SAMN05216554_4401</name>
</gene>
<organism evidence="10 11">
    <name type="scientific">Herbiconiux ginsengi</name>
    <dbReference type="NCBI Taxonomy" id="381665"/>
    <lineage>
        <taxon>Bacteria</taxon>
        <taxon>Bacillati</taxon>
        <taxon>Actinomycetota</taxon>
        <taxon>Actinomycetes</taxon>
        <taxon>Micrococcales</taxon>
        <taxon>Microbacteriaceae</taxon>
        <taxon>Herbiconiux</taxon>
    </lineage>
</organism>
<feature type="transmembrane region" description="Helical" evidence="9">
    <location>
        <begin position="315"/>
        <end position="335"/>
    </location>
</feature>
<proteinExistence type="predicted"/>
<feature type="transmembrane region" description="Helical" evidence="9">
    <location>
        <begin position="236"/>
        <end position="257"/>
    </location>
</feature>
<dbReference type="GO" id="GO:0005886">
    <property type="term" value="C:plasma membrane"/>
    <property type="evidence" value="ECO:0007669"/>
    <property type="project" value="UniProtKB-SubCell"/>
</dbReference>
<dbReference type="InterPro" id="IPR001851">
    <property type="entry name" value="ABC_transp_permease"/>
</dbReference>
<evidence type="ECO:0000256" key="3">
    <source>
        <dbReference type="ARBA" id="ARBA00022475"/>
    </source>
</evidence>
<accession>A0A1H3TRD8</accession>
<dbReference type="PANTHER" id="PTHR32196:SF21">
    <property type="entry name" value="ABC TRANSPORTER PERMEASE PROTEIN YPHD-RELATED"/>
    <property type="match status" value="1"/>
</dbReference>
<dbReference type="OrthoDB" id="9808136at2"/>
<keyword evidence="2" id="KW-0813">Transport</keyword>
<evidence type="ECO:0000313" key="11">
    <source>
        <dbReference type="Proteomes" id="UP000198891"/>
    </source>
</evidence>